<evidence type="ECO:0000313" key="3">
    <source>
        <dbReference type="Proteomes" id="UP000113864"/>
    </source>
</evidence>
<dbReference type="GeneID" id="26631409"/>
<accession>A0A060D4P4</accession>
<keyword evidence="1" id="KW-0472">Membrane</keyword>
<evidence type="ECO:0000256" key="1">
    <source>
        <dbReference type="SAM" id="Phobius"/>
    </source>
</evidence>
<keyword evidence="1" id="KW-1133">Transmembrane helix</keyword>
<dbReference type="Proteomes" id="UP000113864">
    <property type="component" value="Segment"/>
</dbReference>
<feature type="transmembrane region" description="Helical" evidence="1">
    <location>
        <begin position="33"/>
        <end position="56"/>
    </location>
</feature>
<protein>
    <submittedName>
        <fullName evidence="2">Alpha 3 protein</fullName>
    </submittedName>
</protein>
<dbReference type="EMBL" id="KF823814">
    <property type="protein sequence ID" value="AIB06811.1"/>
    <property type="molecule type" value="Viral_cRNA"/>
</dbReference>
<organism evidence="2 3">
    <name type="scientific">Fox fecal rhabdovirus</name>
    <dbReference type="NCBI Taxonomy" id="1504569"/>
    <lineage>
        <taxon>Viruses</taxon>
        <taxon>Riboviria</taxon>
        <taxon>Orthornavirae</taxon>
        <taxon>Negarnaviricota</taxon>
        <taxon>Haploviricotina</taxon>
        <taxon>Monjiviricetes</taxon>
        <taxon>Mononegavirales</taxon>
        <taxon>Rhabdoviridae</taxon>
        <taxon>Rhabdoviridae incertae sedis</taxon>
        <taxon>Alphaplatrhavirus</taxon>
        <taxon>Alphaplatrhavirus vulpes</taxon>
    </lineage>
</organism>
<keyword evidence="1" id="KW-0812">Transmembrane</keyword>
<dbReference type="RefSeq" id="YP_009204559.1">
    <property type="nucleotide sequence ID" value="NC_028867.1"/>
</dbReference>
<evidence type="ECO:0000313" key="2">
    <source>
        <dbReference type="EMBL" id="AIB06811.1"/>
    </source>
</evidence>
<reference evidence="2 3" key="1">
    <citation type="journal article" date="2014" name="Virol. J.">
        <title>Viral metagenomic analysis of feces of wild small carnivores.</title>
        <authorList>
            <person name="Bodewes R."/>
            <person name="Ruiz-Gonzalez A."/>
            <person name="Schapendonk C.M."/>
            <person name="van den Brand J.M."/>
            <person name="Osterhaus A.D."/>
            <person name="Smits S.L."/>
        </authorList>
    </citation>
    <scope>NUCLEOTIDE SEQUENCE [LARGE SCALE GENOMIC DNA]</scope>
    <source>
        <strain evidence="2">S40</strain>
    </source>
</reference>
<name>A0A060D4P4_9RHAB</name>
<sequence>MSPQHGASALISGVDPDHFSLIIESYPILVGNYAATLILTVTLVLSFSLATIIFFFSSVNNLTDIRGVLIYHLGNEVSEFASHALAAVCSAQSTSARLTRELEQFRLSGQVTEVTPSSGATGELSIPQRYRMLLVEKDMLENEMFIAEHSLV</sequence>
<proteinExistence type="predicted"/>
<keyword evidence="3" id="KW-1185">Reference proteome</keyword>
<dbReference type="KEGG" id="vg:26631409"/>